<gene>
    <name evidence="6" type="ORF">H8700_08300</name>
</gene>
<dbReference type="Pfam" id="PF00072">
    <property type="entry name" value="Response_reg"/>
    <property type="match status" value="1"/>
</dbReference>
<evidence type="ECO:0000256" key="3">
    <source>
        <dbReference type="ARBA" id="ARBA00024867"/>
    </source>
</evidence>
<reference evidence="6 7" key="1">
    <citation type="submission" date="2020-08" db="EMBL/GenBank/DDBJ databases">
        <title>Genome public.</title>
        <authorList>
            <person name="Liu C."/>
            <person name="Sun Q."/>
        </authorList>
    </citation>
    <scope>NUCLEOTIDE SEQUENCE [LARGE SCALE GENOMIC DNA]</scope>
    <source>
        <strain evidence="6 7">BX3</strain>
    </source>
</reference>
<dbReference type="InterPro" id="IPR050956">
    <property type="entry name" value="2C_system_His_kinase"/>
</dbReference>
<protein>
    <recommendedName>
        <fullName evidence="1">Stage 0 sporulation protein A homolog</fullName>
    </recommendedName>
</protein>
<dbReference type="SMART" id="SM00448">
    <property type="entry name" value="REC"/>
    <property type="match status" value="1"/>
</dbReference>
<feature type="domain" description="Response regulatory" evidence="5">
    <location>
        <begin position="19"/>
        <end position="140"/>
    </location>
</feature>
<dbReference type="Gene3D" id="3.40.50.2300">
    <property type="match status" value="1"/>
</dbReference>
<dbReference type="PROSITE" id="PS50110">
    <property type="entry name" value="RESPONSE_REGULATORY"/>
    <property type="match status" value="1"/>
</dbReference>
<evidence type="ECO:0000259" key="5">
    <source>
        <dbReference type="PROSITE" id="PS50110"/>
    </source>
</evidence>
<sequence length="149" mass="17234">MRENEREETPDKELFSGEKVLLVDDNKINLEVTRTVLEQAGVRVDTANTGEKALELFLQSKEGEYRLIFMDINMYGMNGYETTQKIRRMNRKDAKTVLIFAVSADIQVTYKEKALEAGMNGCICKPFSYNDIIKQMHRLLEEKEGEEDK</sequence>
<comment type="function">
    <text evidence="3">May play the central regulatory role in sporulation. It may be an element of the effector pathway responsible for the activation of sporulation genes in response to nutritional stress. Spo0A may act in concert with spo0H (a sigma factor) to control the expression of some genes that are critical to the sporulation process.</text>
</comment>
<evidence type="ECO:0000256" key="4">
    <source>
        <dbReference type="PROSITE-ProRule" id="PRU00169"/>
    </source>
</evidence>
<proteinExistence type="predicted"/>
<organism evidence="6 7">
    <name type="scientific">Jutongia hominis</name>
    <dbReference type="NCBI Taxonomy" id="2763664"/>
    <lineage>
        <taxon>Bacteria</taxon>
        <taxon>Bacillati</taxon>
        <taxon>Bacillota</taxon>
        <taxon>Clostridia</taxon>
        <taxon>Lachnospirales</taxon>
        <taxon>Lachnospiraceae</taxon>
        <taxon>Jutongia</taxon>
    </lineage>
</organism>
<comment type="caution">
    <text evidence="6">The sequence shown here is derived from an EMBL/GenBank/DDBJ whole genome shotgun (WGS) entry which is preliminary data.</text>
</comment>
<dbReference type="RefSeq" id="WP_022141719.1">
    <property type="nucleotide sequence ID" value="NZ_JACRSW010000031.1"/>
</dbReference>
<dbReference type="EMBL" id="JACRSW010000031">
    <property type="protein sequence ID" value="MBC8557706.1"/>
    <property type="molecule type" value="Genomic_DNA"/>
</dbReference>
<evidence type="ECO:0000313" key="6">
    <source>
        <dbReference type="EMBL" id="MBC8557706.1"/>
    </source>
</evidence>
<evidence type="ECO:0000313" key="7">
    <source>
        <dbReference type="Proteomes" id="UP000637513"/>
    </source>
</evidence>
<name>A0ABR7MV82_9FIRM</name>
<dbReference type="PANTHER" id="PTHR43719:SF28">
    <property type="entry name" value="PEROXIDE STRESS-ACTIVATED HISTIDINE KINASE MAK1-RELATED"/>
    <property type="match status" value="1"/>
</dbReference>
<feature type="modified residue" description="4-aspartylphosphate" evidence="4">
    <location>
        <position position="71"/>
    </location>
</feature>
<keyword evidence="7" id="KW-1185">Reference proteome</keyword>
<evidence type="ECO:0000256" key="1">
    <source>
        <dbReference type="ARBA" id="ARBA00018672"/>
    </source>
</evidence>
<dbReference type="Proteomes" id="UP000637513">
    <property type="component" value="Unassembled WGS sequence"/>
</dbReference>
<dbReference type="CDD" id="cd17546">
    <property type="entry name" value="REC_hyHK_CKI1_RcsC-like"/>
    <property type="match status" value="1"/>
</dbReference>
<dbReference type="InterPro" id="IPR011006">
    <property type="entry name" value="CheY-like_superfamily"/>
</dbReference>
<dbReference type="SUPFAM" id="SSF52172">
    <property type="entry name" value="CheY-like"/>
    <property type="match status" value="1"/>
</dbReference>
<keyword evidence="2 4" id="KW-0597">Phosphoprotein</keyword>
<accession>A0ABR7MV82</accession>
<dbReference type="InterPro" id="IPR001789">
    <property type="entry name" value="Sig_transdc_resp-reg_receiver"/>
</dbReference>
<dbReference type="PANTHER" id="PTHR43719">
    <property type="entry name" value="TWO-COMPONENT HISTIDINE KINASE"/>
    <property type="match status" value="1"/>
</dbReference>
<evidence type="ECO:0000256" key="2">
    <source>
        <dbReference type="ARBA" id="ARBA00022553"/>
    </source>
</evidence>